<dbReference type="EMBL" id="NHYD01003348">
    <property type="protein sequence ID" value="PPQ80088.1"/>
    <property type="molecule type" value="Genomic_DNA"/>
</dbReference>
<proteinExistence type="predicted"/>
<reference evidence="3 4" key="1">
    <citation type="journal article" date="2018" name="Evol. Lett.">
        <title>Horizontal gene cluster transfer increased hallucinogenic mushroom diversity.</title>
        <authorList>
            <person name="Reynolds H.T."/>
            <person name="Vijayakumar V."/>
            <person name="Gluck-Thaler E."/>
            <person name="Korotkin H.B."/>
            <person name="Matheny P.B."/>
            <person name="Slot J.C."/>
        </authorList>
    </citation>
    <scope>NUCLEOTIDE SEQUENCE [LARGE SCALE GENOMIC DNA]</scope>
    <source>
        <strain evidence="3 4">2631</strain>
    </source>
</reference>
<sequence length="94" mass="10135">MSSFRNHRVVIALLFLPITTVLFQSSSPTPEKHSRETIAQAQARGDAENTTPAMSSRFAALITGSPPEDSAVWKPLKPALVTSTNGSGHYTPTR</sequence>
<accession>A0A409WNK5</accession>
<gene>
    <name evidence="3" type="ORF">CVT25_001515</name>
</gene>
<name>A0A409WNK5_PSICY</name>
<feature type="region of interest" description="Disordered" evidence="1">
    <location>
        <begin position="25"/>
        <end position="51"/>
    </location>
</feature>
<keyword evidence="2" id="KW-0732">Signal</keyword>
<feature type="signal peptide" evidence="2">
    <location>
        <begin position="1"/>
        <end position="23"/>
    </location>
</feature>
<evidence type="ECO:0000313" key="3">
    <source>
        <dbReference type="EMBL" id="PPQ80088.1"/>
    </source>
</evidence>
<evidence type="ECO:0000256" key="2">
    <source>
        <dbReference type="SAM" id="SignalP"/>
    </source>
</evidence>
<comment type="caution">
    <text evidence="3">The sequence shown here is derived from an EMBL/GenBank/DDBJ whole genome shotgun (WGS) entry which is preliminary data.</text>
</comment>
<dbReference type="OrthoDB" id="2693203at2759"/>
<dbReference type="InParanoid" id="A0A409WNK5"/>
<dbReference type="Proteomes" id="UP000283269">
    <property type="component" value="Unassembled WGS sequence"/>
</dbReference>
<keyword evidence="4" id="KW-1185">Reference proteome</keyword>
<evidence type="ECO:0000313" key="4">
    <source>
        <dbReference type="Proteomes" id="UP000283269"/>
    </source>
</evidence>
<dbReference type="AlphaFoldDB" id="A0A409WNK5"/>
<organism evidence="3 4">
    <name type="scientific">Psilocybe cyanescens</name>
    <dbReference type="NCBI Taxonomy" id="93625"/>
    <lineage>
        <taxon>Eukaryota</taxon>
        <taxon>Fungi</taxon>
        <taxon>Dikarya</taxon>
        <taxon>Basidiomycota</taxon>
        <taxon>Agaricomycotina</taxon>
        <taxon>Agaricomycetes</taxon>
        <taxon>Agaricomycetidae</taxon>
        <taxon>Agaricales</taxon>
        <taxon>Agaricineae</taxon>
        <taxon>Strophariaceae</taxon>
        <taxon>Psilocybe</taxon>
    </lineage>
</organism>
<feature type="chain" id="PRO_5019474962" evidence="2">
    <location>
        <begin position="24"/>
        <end position="94"/>
    </location>
</feature>
<evidence type="ECO:0000256" key="1">
    <source>
        <dbReference type="SAM" id="MobiDB-lite"/>
    </source>
</evidence>
<protein>
    <submittedName>
        <fullName evidence="3">Uncharacterized protein</fullName>
    </submittedName>
</protein>